<dbReference type="AlphaFoldDB" id="A0A147BMV2"/>
<feature type="non-terminal residue" evidence="2">
    <location>
        <position position="71"/>
    </location>
</feature>
<feature type="signal peptide" evidence="1">
    <location>
        <begin position="1"/>
        <end position="17"/>
    </location>
</feature>
<dbReference type="EMBL" id="GEGO01003287">
    <property type="protein sequence ID" value="JAR92117.1"/>
    <property type="molecule type" value="Transcribed_RNA"/>
</dbReference>
<accession>A0A147BMV2</accession>
<feature type="chain" id="PRO_5007542637" evidence="1">
    <location>
        <begin position="18"/>
        <end position="71"/>
    </location>
</feature>
<organism evidence="2">
    <name type="scientific">Ixodes ricinus</name>
    <name type="common">Common tick</name>
    <name type="synonym">Acarus ricinus</name>
    <dbReference type="NCBI Taxonomy" id="34613"/>
    <lineage>
        <taxon>Eukaryota</taxon>
        <taxon>Metazoa</taxon>
        <taxon>Ecdysozoa</taxon>
        <taxon>Arthropoda</taxon>
        <taxon>Chelicerata</taxon>
        <taxon>Arachnida</taxon>
        <taxon>Acari</taxon>
        <taxon>Parasitiformes</taxon>
        <taxon>Ixodida</taxon>
        <taxon>Ixodoidea</taxon>
        <taxon>Ixodidae</taxon>
        <taxon>Ixodinae</taxon>
        <taxon>Ixodes</taxon>
    </lineage>
</organism>
<protein>
    <submittedName>
        <fullName evidence="2">Putative secreted protein</fullName>
    </submittedName>
</protein>
<sequence>MLRLISWGHGWLPRALYCTFLTSANTSSLQHVPKSDLLYGHRRLKKHGARQVQNVVLWWVVFKVIQTTDIR</sequence>
<name>A0A147BMV2_IXORI</name>
<evidence type="ECO:0000313" key="2">
    <source>
        <dbReference type="EMBL" id="JAR92117.1"/>
    </source>
</evidence>
<reference evidence="2" key="1">
    <citation type="journal article" date="2018" name="PLoS Negl. Trop. Dis.">
        <title>Sialome diversity of ticks revealed by RNAseq of single tick salivary glands.</title>
        <authorList>
            <person name="Perner J."/>
            <person name="Kropackova S."/>
            <person name="Kopacek P."/>
            <person name="Ribeiro J.M."/>
        </authorList>
    </citation>
    <scope>NUCLEOTIDE SEQUENCE</scope>
    <source>
        <strain evidence="2">Siblings of single egg batch collected in Ceske Budejovice</strain>
        <tissue evidence="2">Salivary glands</tissue>
    </source>
</reference>
<evidence type="ECO:0000256" key="1">
    <source>
        <dbReference type="SAM" id="SignalP"/>
    </source>
</evidence>
<proteinExistence type="predicted"/>
<keyword evidence="1" id="KW-0732">Signal</keyword>